<keyword evidence="3" id="KW-1185">Reference proteome</keyword>
<feature type="region of interest" description="Disordered" evidence="1">
    <location>
        <begin position="1"/>
        <end position="48"/>
    </location>
</feature>
<dbReference type="VEuPathDB" id="CryptoDB:Vbra_12419"/>
<evidence type="ECO:0000313" key="3">
    <source>
        <dbReference type="Proteomes" id="UP000041254"/>
    </source>
</evidence>
<dbReference type="Proteomes" id="UP000041254">
    <property type="component" value="Unassembled WGS sequence"/>
</dbReference>
<feature type="compositionally biased region" description="Basic residues" evidence="1">
    <location>
        <begin position="158"/>
        <end position="167"/>
    </location>
</feature>
<proteinExistence type="predicted"/>
<reference evidence="2 3" key="1">
    <citation type="submission" date="2014-11" db="EMBL/GenBank/DDBJ databases">
        <authorList>
            <person name="Zhu J."/>
            <person name="Qi W."/>
            <person name="Song R."/>
        </authorList>
    </citation>
    <scope>NUCLEOTIDE SEQUENCE [LARGE SCALE GENOMIC DNA]</scope>
</reference>
<dbReference type="EMBL" id="CDMY01000260">
    <property type="protein sequence ID" value="CEL97972.1"/>
    <property type="molecule type" value="Genomic_DNA"/>
</dbReference>
<name>A0A0G4ELX7_VITBC</name>
<evidence type="ECO:0000256" key="1">
    <source>
        <dbReference type="SAM" id="MobiDB-lite"/>
    </source>
</evidence>
<feature type="compositionally biased region" description="Low complexity" evidence="1">
    <location>
        <begin position="33"/>
        <end position="42"/>
    </location>
</feature>
<feature type="compositionally biased region" description="Acidic residues" evidence="1">
    <location>
        <begin position="22"/>
        <end position="32"/>
    </location>
</feature>
<sequence length="167" mass="17126">MMAPPAAQPPAPAAAAVGGVPTEEEEEEEEEGAAAATQTQPESQLSAAQVGVATLQEQTNRLNAQPAKVLNDRSALQSALKASQDKLQHIESGAENAVNLQLQFPGQAAGKAAAPAAQQQPPAPVSVPFGGPVVIVRSAAAHHATPPTQAEMSFRGATHNKQHKRTA</sequence>
<protein>
    <submittedName>
        <fullName evidence="2">Uncharacterized protein</fullName>
    </submittedName>
</protein>
<dbReference type="AlphaFoldDB" id="A0A0G4ELX7"/>
<evidence type="ECO:0000313" key="2">
    <source>
        <dbReference type="EMBL" id="CEL97972.1"/>
    </source>
</evidence>
<accession>A0A0G4ELX7</accession>
<gene>
    <name evidence="2" type="ORF">Vbra_12419</name>
</gene>
<organism evidence="2 3">
    <name type="scientific">Vitrella brassicaformis (strain CCMP3155)</name>
    <dbReference type="NCBI Taxonomy" id="1169540"/>
    <lineage>
        <taxon>Eukaryota</taxon>
        <taxon>Sar</taxon>
        <taxon>Alveolata</taxon>
        <taxon>Colpodellida</taxon>
        <taxon>Vitrellaceae</taxon>
        <taxon>Vitrella</taxon>
    </lineage>
</organism>
<feature type="compositionally biased region" description="Pro residues" evidence="1">
    <location>
        <begin position="1"/>
        <end position="12"/>
    </location>
</feature>
<feature type="region of interest" description="Disordered" evidence="1">
    <location>
        <begin position="141"/>
        <end position="167"/>
    </location>
</feature>
<dbReference type="InParanoid" id="A0A0G4ELX7"/>